<protein>
    <submittedName>
        <fullName evidence="4">Pentatricopeptide repeat-containing protein At5g61800</fullName>
    </submittedName>
</protein>
<dbReference type="Pfam" id="PF20431">
    <property type="entry name" value="E_motif"/>
    <property type="match status" value="1"/>
</dbReference>
<proteinExistence type="inferred from homology"/>
<dbReference type="Gene3D" id="1.25.40.10">
    <property type="entry name" value="Tetratricopeptide repeat domain"/>
    <property type="match status" value="3"/>
</dbReference>
<feature type="repeat" description="PPR" evidence="3">
    <location>
        <begin position="75"/>
        <end position="109"/>
    </location>
</feature>
<organism evidence="4">
    <name type="scientific">Rhizophora mucronata</name>
    <name type="common">Asiatic mangrove</name>
    <dbReference type="NCBI Taxonomy" id="61149"/>
    <lineage>
        <taxon>Eukaryota</taxon>
        <taxon>Viridiplantae</taxon>
        <taxon>Streptophyta</taxon>
        <taxon>Embryophyta</taxon>
        <taxon>Tracheophyta</taxon>
        <taxon>Spermatophyta</taxon>
        <taxon>Magnoliopsida</taxon>
        <taxon>eudicotyledons</taxon>
        <taxon>Gunneridae</taxon>
        <taxon>Pentapetalae</taxon>
        <taxon>rosids</taxon>
        <taxon>fabids</taxon>
        <taxon>Malpighiales</taxon>
        <taxon>Rhizophoraceae</taxon>
        <taxon>Rhizophora</taxon>
    </lineage>
</organism>
<evidence type="ECO:0000256" key="1">
    <source>
        <dbReference type="ARBA" id="ARBA00006643"/>
    </source>
</evidence>
<evidence type="ECO:0000313" key="4">
    <source>
        <dbReference type="EMBL" id="MBX42380.1"/>
    </source>
</evidence>
<dbReference type="PANTHER" id="PTHR47926">
    <property type="entry name" value="PENTATRICOPEPTIDE REPEAT-CONTAINING PROTEIN"/>
    <property type="match status" value="1"/>
</dbReference>
<keyword evidence="2" id="KW-0677">Repeat</keyword>
<dbReference type="GO" id="GO:0009451">
    <property type="term" value="P:RNA modification"/>
    <property type="evidence" value="ECO:0007669"/>
    <property type="project" value="InterPro"/>
</dbReference>
<name>A0A2P2NIY8_RHIMU</name>
<feature type="repeat" description="PPR" evidence="3">
    <location>
        <begin position="207"/>
        <end position="241"/>
    </location>
</feature>
<dbReference type="PROSITE" id="PS51375">
    <property type="entry name" value="PPR"/>
    <property type="match status" value="2"/>
</dbReference>
<dbReference type="InterPro" id="IPR046960">
    <property type="entry name" value="PPR_At4g14850-like_plant"/>
</dbReference>
<dbReference type="NCBIfam" id="TIGR00756">
    <property type="entry name" value="PPR"/>
    <property type="match status" value="3"/>
</dbReference>
<dbReference type="AlphaFoldDB" id="A0A2P2NIY8"/>
<dbReference type="Pfam" id="PF12854">
    <property type="entry name" value="PPR_1"/>
    <property type="match status" value="1"/>
</dbReference>
<dbReference type="Pfam" id="PF01535">
    <property type="entry name" value="PPR"/>
    <property type="match status" value="5"/>
</dbReference>
<evidence type="ECO:0000256" key="2">
    <source>
        <dbReference type="ARBA" id="ARBA00022737"/>
    </source>
</evidence>
<dbReference type="InterPro" id="IPR046848">
    <property type="entry name" value="E_motif"/>
</dbReference>
<evidence type="ECO:0000256" key="3">
    <source>
        <dbReference type="PROSITE-ProRule" id="PRU00708"/>
    </source>
</evidence>
<sequence length="423" mass="47309">MRRFSVPVDHHSFPFALKACAQLRALWFAESLHSQAYKLGFRSDLYVVNSLIHVCSVCERLNDAYKLFDESSQRDVVSYNALIDGFVKVGNIAKARELFDTMPFRDAVSWGTLMAGYAQGSYCKEAVHFFDLMMDLEVRPDNISLVSALSACAQLGELEKGKRVHNYIEKQGIQVDSFLSTGLVDFYAKCGCIETAINIFESSFDKSLCTWNALLIGLAMHGCGQLLLSYFSRMIAAGVEPDGISFLGLLVGCSHRGLVNEAKKIFNEMESVYGVHRELKHYGCMADLLGRAGLIKEAMEMIKKMPMEGDVFVWSGLLGGCRIHGNVEIAEKAAKHVMELKPEDGGVYSVLANVYATTEQWEDVMNIRRSLSGNMLVKKNAGYSTIELEGIMHEFISGDGWHPQMDELYLVLNIIKEHQLEIF</sequence>
<reference evidence="4" key="1">
    <citation type="submission" date="2018-02" db="EMBL/GenBank/DDBJ databases">
        <title>Rhizophora mucronata_Transcriptome.</title>
        <authorList>
            <person name="Meera S.P."/>
            <person name="Sreeshan A."/>
            <person name="Augustine A."/>
        </authorList>
    </citation>
    <scope>NUCLEOTIDE SEQUENCE</scope>
    <source>
        <tissue evidence="4">Leaf</tissue>
    </source>
</reference>
<comment type="similarity">
    <text evidence="1">Belongs to the PPR family. PCMP-H subfamily.</text>
</comment>
<dbReference type="PANTHER" id="PTHR47926:SF436">
    <property type="entry name" value="PENTATRICOPEPTIDE REPEAT-CONTAINING PROTEIN ELI1, CHLOROPLASTIC-LIKE ISOFORM X2"/>
    <property type="match status" value="1"/>
</dbReference>
<dbReference type="InterPro" id="IPR002885">
    <property type="entry name" value="PPR_rpt"/>
</dbReference>
<dbReference type="GO" id="GO:0003729">
    <property type="term" value="F:mRNA binding"/>
    <property type="evidence" value="ECO:0007669"/>
    <property type="project" value="UniProtKB-ARBA"/>
</dbReference>
<accession>A0A2P2NIY8</accession>
<dbReference type="EMBL" id="GGEC01061896">
    <property type="protein sequence ID" value="MBX42380.1"/>
    <property type="molecule type" value="Transcribed_RNA"/>
</dbReference>
<dbReference type="FunFam" id="1.25.40.10:FF:000690">
    <property type="entry name" value="Pentatricopeptide repeat-containing protein"/>
    <property type="match status" value="1"/>
</dbReference>
<dbReference type="InterPro" id="IPR011990">
    <property type="entry name" value="TPR-like_helical_dom_sf"/>
</dbReference>
<dbReference type="FunFam" id="1.25.40.10:FF:000348">
    <property type="entry name" value="Pentatricopeptide repeat-containing protein chloroplastic"/>
    <property type="match status" value="1"/>
</dbReference>